<gene>
    <name evidence="2" type="ORF">M23134_01542</name>
</gene>
<dbReference type="EMBL" id="AAWS01000084">
    <property type="protein sequence ID" value="EAY24058.1"/>
    <property type="molecule type" value="Genomic_DNA"/>
</dbReference>
<feature type="transmembrane region" description="Helical" evidence="1">
    <location>
        <begin position="117"/>
        <end position="136"/>
    </location>
</feature>
<dbReference type="OrthoDB" id="7028382at2"/>
<dbReference type="RefSeq" id="WP_002705584.1">
    <property type="nucleotide sequence ID" value="NZ_AAWS01000084.1"/>
</dbReference>
<feature type="transmembrane region" description="Helical" evidence="1">
    <location>
        <begin position="92"/>
        <end position="110"/>
    </location>
</feature>
<evidence type="ECO:0000313" key="2">
    <source>
        <dbReference type="EMBL" id="EAY24058.1"/>
    </source>
</evidence>
<dbReference type="AlphaFoldDB" id="A1ZZX0"/>
<comment type="caution">
    <text evidence="2">The sequence shown here is derived from an EMBL/GenBank/DDBJ whole genome shotgun (WGS) entry which is preliminary data.</text>
</comment>
<organism evidence="2 3">
    <name type="scientific">Microscilla marina ATCC 23134</name>
    <dbReference type="NCBI Taxonomy" id="313606"/>
    <lineage>
        <taxon>Bacteria</taxon>
        <taxon>Pseudomonadati</taxon>
        <taxon>Bacteroidota</taxon>
        <taxon>Cytophagia</taxon>
        <taxon>Cytophagales</taxon>
        <taxon>Microscillaceae</taxon>
        <taxon>Microscilla</taxon>
    </lineage>
</organism>
<sequence length="282" mass="32303">HAYYQGFRVPVEGVEYINIVVGLISFIDIIFSIFGSIAIYWLLTKNYNMVKGVLEEDSHRSQKQKNLRATIILISATMFSCLVFGFSESSIIITNTIFCIIAITVIYFLRTEVKRKIGAMIAVLLGIIIIICSLFYQPLYTNFLRTIKYGGEILIEIQYRKADNTEANLRGKLLIRTQKSITIKNEKTLSQEEVPMNRVSKITFLKDTITKSDGELVKVQYLKADKTDANLIGYLLARTQKSIIIKNRKTSHKEEILISRVSKIVFLKDKTIKKVKRSKKSK</sequence>
<keyword evidence="1" id="KW-1133">Transmembrane helix</keyword>
<evidence type="ECO:0000256" key="1">
    <source>
        <dbReference type="SAM" id="Phobius"/>
    </source>
</evidence>
<reference evidence="2 3" key="1">
    <citation type="submission" date="2007-01" db="EMBL/GenBank/DDBJ databases">
        <authorList>
            <person name="Haygood M."/>
            <person name="Podell S."/>
            <person name="Anderson C."/>
            <person name="Hopkinson B."/>
            <person name="Roe K."/>
            <person name="Barbeau K."/>
            <person name="Gaasterland T."/>
            <person name="Ferriera S."/>
            <person name="Johnson J."/>
            <person name="Kravitz S."/>
            <person name="Beeson K."/>
            <person name="Sutton G."/>
            <person name="Rogers Y.-H."/>
            <person name="Friedman R."/>
            <person name="Frazier M."/>
            <person name="Venter J.C."/>
        </authorList>
    </citation>
    <scope>NUCLEOTIDE SEQUENCE [LARGE SCALE GENOMIC DNA]</scope>
    <source>
        <strain evidence="2 3">ATCC 23134</strain>
    </source>
</reference>
<dbReference type="eggNOG" id="ENOG50349TT">
    <property type="taxonomic scope" value="Bacteria"/>
</dbReference>
<dbReference type="Proteomes" id="UP000004095">
    <property type="component" value="Unassembled WGS sequence"/>
</dbReference>
<proteinExistence type="predicted"/>
<keyword evidence="3" id="KW-1185">Reference proteome</keyword>
<feature type="transmembrane region" description="Helical" evidence="1">
    <location>
        <begin position="16"/>
        <end position="43"/>
    </location>
</feature>
<feature type="transmembrane region" description="Helical" evidence="1">
    <location>
        <begin position="67"/>
        <end position="86"/>
    </location>
</feature>
<keyword evidence="1" id="KW-0812">Transmembrane</keyword>
<accession>A1ZZX0</accession>
<keyword evidence="1" id="KW-0472">Membrane</keyword>
<evidence type="ECO:0000313" key="3">
    <source>
        <dbReference type="Proteomes" id="UP000004095"/>
    </source>
</evidence>
<name>A1ZZX0_MICM2</name>
<protein>
    <submittedName>
        <fullName evidence="2">Uncharacterized protein</fullName>
    </submittedName>
</protein>
<feature type="non-terminal residue" evidence="2">
    <location>
        <position position="1"/>
    </location>
</feature>